<organism evidence="10 11">
    <name type="scientific">Cerasibacillus quisquiliarum</name>
    <dbReference type="NCBI Taxonomy" id="227865"/>
    <lineage>
        <taxon>Bacteria</taxon>
        <taxon>Bacillati</taxon>
        <taxon>Bacillota</taxon>
        <taxon>Bacilli</taxon>
        <taxon>Bacillales</taxon>
        <taxon>Bacillaceae</taxon>
        <taxon>Cerasibacillus</taxon>
    </lineage>
</organism>
<dbReference type="PANTHER" id="PTHR30008">
    <property type="entry name" value="EXODEOXYRIBONUCLEASE 7 LARGE SUBUNIT"/>
    <property type="match status" value="1"/>
</dbReference>
<evidence type="ECO:0000259" key="9">
    <source>
        <dbReference type="Pfam" id="PF13742"/>
    </source>
</evidence>
<evidence type="ECO:0000256" key="7">
    <source>
        <dbReference type="SAM" id="Coils"/>
    </source>
</evidence>
<dbReference type="GO" id="GO:0005737">
    <property type="term" value="C:cytoplasm"/>
    <property type="evidence" value="ECO:0007669"/>
    <property type="project" value="UniProtKB-SubCell"/>
</dbReference>
<dbReference type="GO" id="GO:0009318">
    <property type="term" value="C:exodeoxyribonuclease VII complex"/>
    <property type="evidence" value="ECO:0007669"/>
    <property type="project" value="UniProtKB-UniRule"/>
</dbReference>
<comment type="similarity">
    <text evidence="5 6">Belongs to the XseA family.</text>
</comment>
<dbReference type="HAMAP" id="MF_00378">
    <property type="entry name" value="Exonuc_7_L"/>
    <property type="match status" value="1"/>
</dbReference>
<evidence type="ECO:0000256" key="3">
    <source>
        <dbReference type="ARBA" id="ARBA00022801"/>
    </source>
</evidence>
<dbReference type="GO" id="GO:0008855">
    <property type="term" value="F:exodeoxyribonuclease VII activity"/>
    <property type="evidence" value="ECO:0007669"/>
    <property type="project" value="UniProtKB-UniRule"/>
</dbReference>
<dbReference type="GO" id="GO:0003676">
    <property type="term" value="F:nucleic acid binding"/>
    <property type="evidence" value="ECO:0007669"/>
    <property type="project" value="InterPro"/>
</dbReference>
<dbReference type="PANTHER" id="PTHR30008:SF0">
    <property type="entry name" value="EXODEOXYRIBONUCLEASE 7 LARGE SUBUNIT"/>
    <property type="match status" value="1"/>
</dbReference>
<dbReference type="NCBIfam" id="TIGR00237">
    <property type="entry name" value="xseA"/>
    <property type="match status" value="1"/>
</dbReference>
<evidence type="ECO:0000256" key="2">
    <source>
        <dbReference type="ARBA" id="ARBA00022722"/>
    </source>
</evidence>
<dbReference type="AlphaFoldDB" id="A0A511UZF2"/>
<dbReference type="Pfam" id="PF13742">
    <property type="entry name" value="tRNA_anti_2"/>
    <property type="match status" value="1"/>
</dbReference>
<gene>
    <name evidence="5 10" type="primary">xseA</name>
    <name evidence="10" type="ORF">CQU01_13790</name>
</gene>
<sequence>MIERYLTVTALTRYIKRKLDTDKHLRTIWLKGEISNFKHHNRGHMYMTIKDQQTRIRAVMFAGNNRFLKFMPEDGMQVLIKGEVSVFEAAGQYQLYIHSMEPDGVGELYLAYEQLKNKLEIKGYFNKEYKKPLPPYPKHIGVITSPTGAAVRDIITTIKRRYPIAQITLIPTLVQGPTASESIKRAIELANKQKDFDVLIVGRGGGSIEELWSFNDEVVVKAIFHSNIPIISAVGHETDTTLADFVADLRAPTPTGAAELAVPSSKQLLEKTNALKNQLNQLLDHQITQYQTVLNRLKNAYAFRYPEHLMRQKEQELDKLIEQLNKLNLQSSQQIQQSFIQLENRLRRSFPKRQFEQAINNYVTLNNRLQKLMTKYMEDKKESLHIMIDKLMLLNPLGVLKRGFSVAYTKDNKIIKKSEQVELNDQISVRISDALLTCQVLNKEEEKNDIGKRDDF</sequence>
<comment type="subcellular location">
    <subcellularLocation>
        <location evidence="5 6">Cytoplasm</location>
    </subcellularLocation>
</comment>
<evidence type="ECO:0000256" key="6">
    <source>
        <dbReference type="RuleBase" id="RU004355"/>
    </source>
</evidence>
<comment type="catalytic activity">
    <reaction evidence="5 6">
        <text>Exonucleolytic cleavage in either 5'- to 3'- or 3'- to 5'-direction to yield nucleoside 5'-phosphates.</text>
        <dbReference type="EC" id="3.1.11.6"/>
    </reaction>
</comment>
<feature type="domain" description="OB-fold nucleic acid binding" evidence="9">
    <location>
        <begin position="6"/>
        <end position="101"/>
    </location>
</feature>
<evidence type="ECO:0000313" key="10">
    <source>
        <dbReference type="EMBL" id="GEN31141.1"/>
    </source>
</evidence>
<dbReference type="Pfam" id="PF02601">
    <property type="entry name" value="Exonuc_VII_L"/>
    <property type="match status" value="1"/>
</dbReference>
<keyword evidence="2 5" id="KW-0540">Nuclease</keyword>
<evidence type="ECO:0000259" key="8">
    <source>
        <dbReference type="Pfam" id="PF02601"/>
    </source>
</evidence>
<dbReference type="InterPro" id="IPR003753">
    <property type="entry name" value="Exonuc_VII_L"/>
</dbReference>
<feature type="domain" description="Exonuclease VII large subunit C-terminal" evidence="8">
    <location>
        <begin position="124"/>
        <end position="438"/>
    </location>
</feature>
<comment type="caution">
    <text evidence="10">The sequence shown here is derived from an EMBL/GenBank/DDBJ whole genome shotgun (WGS) entry which is preliminary data.</text>
</comment>
<dbReference type="GO" id="GO:0006308">
    <property type="term" value="P:DNA catabolic process"/>
    <property type="evidence" value="ECO:0007669"/>
    <property type="project" value="UniProtKB-UniRule"/>
</dbReference>
<reference evidence="10 11" key="1">
    <citation type="submission" date="2019-07" db="EMBL/GenBank/DDBJ databases">
        <title>Whole genome shotgun sequence of Cerasibacillus quisquiliarum NBRC 102429.</title>
        <authorList>
            <person name="Hosoyama A."/>
            <person name="Uohara A."/>
            <person name="Ohji S."/>
            <person name="Ichikawa N."/>
        </authorList>
    </citation>
    <scope>NUCLEOTIDE SEQUENCE [LARGE SCALE GENOMIC DNA]</scope>
    <source>
        <strain evidence="10 11">NBRC 102429</strain>
    </source>
</reference>
<proteinExistence type="inferred from homology"/>
<evidence type="ECO:0000313" key="11">
    <source>
        <dbReference type="Proteomes" id="UP000321491"/>
    </source>
</evidence>
<dbReference type="CDD" id="cd04489">
    <property type="entry name" value="ExoVII_LU_OBF"/>
    <property type="match status" value="1"/>
</dbReference>
<name>A0A511UZF2_9BACI</name>
<dbReference type="Proteomes" id="UP000321491">
    <property type="component" value="Unassembled WGS sequence"/>
</dbReference>
<keyword evidence="11" id="KW-1185">Reference proteome</keyword>
<protein>
    <recommendedName>
        <fullName evidence="5">Exodeoxyribonuclease 7 large subunit</fullName>
        <ecNumber evidence="5">3.1.11.6</ecNumber>
    </recommendedName>
    <alternativeName>
        <fullName evidence="5">Exodeoxyribonuclease VII large subunit</fullName>
        <shortName evidence="5">Exonuclease VII large subunit</shortName>
    </alternativeName>
</protein>
<dbReference type="EMBL" id="BJXW01000012">
    <property type="protein sequence ID" value="GEN31141.1"/>
    <property type="molecule type" value="Genomic_DNA"/>
</dbReference>
<keyword evidence="1 5" id="KW-0963">Cytoplasm</keyword>
<keyword evidence="4 5" id="KW-0269">Exonuclease</keyword>
<comment type="function">
    <text evidence="5">Bidirectionally degrades single-stranded DNA into large acid-insoluble oligonucleotides, which are then degraded further into small acid-soluble oligonucleotides.</text>
</comment>
<evidence type="ECO:0000256" key="5">
    <source>
        <dbReference type="HAMAP-Rule" id="MF_00378"/>
    </source>
</evidence>
<dbReference type="InterPro" id="IPR020579">
    <property type="entry name" value="Exonuc_VII_lsu_C"/>
</dbReference>
<dbReference type="OrthoDB" id="9802795at2"/>
<comment type="subunit">
    <text evidence="5">Heterooligomer composed of large and small subunits.</text>
</comment>
<dbReference type="InterPro" id="IPR025824">
    <property type="entry name" value="OB-fold_nuc-bd_dom"/>
</dbReference>
<evidence type="ECO:0000256" key="1">
    <source>
        <dbReference type="ARBA" id="ARBA00022490"/>
    </source>
</evidence>
<feature type="coiled-coil region" evidence="7">
    <location>
        <begin position="310"/>
        <end position="375"/>
    </location>
</feature>
<keyword evidence="7" id="KW-0175">Coiled coil</keyword>
<accession>A0A511UZF2</accession>
<dbReference type="EC" id="3.1.11.6" evidence="5"/>
<evidence type="ECO:0000256" key="4">
    <source>
        <dbReference type="ARBA" id="ARBA00022839"/>
    </source>
</evidence>
<keyword evidence="3 5" id="KW-0378">Hydrolase</keyword>
<dbReference type="RefSeq" id="WP_146937064.1">
    <property type="nucleotide sequence ID" value="NZ_BJXW01000012.1"/>
</dbReference>